<organism evidence="2 3">
    <name type="scientific">Pseudoalteromonas peptidolytica F12-50-A1</name>
    <dbReference type="NCBI Taxonomy" id="1315280"/>
    <lineage>
        <taxon>Bacteria</taxon>
        <taxon>Pseudomonadati</taxon>
        <taxon>Pseudomonadota</taxon>
        <taxon>Gammaproteobacteria</taxon>
        <taxon>Alteromonadales</taxon>
        <taxon>Pseudoalteromonadaceae</taxon>
        <taxon>Pseudoalteromonas</taxon>
    </lineage>
</organism>
<gene>
    <name evidence="2" type="ORF">PPEP_a1075</name>
</gene>
<protein>
    <recommendedName>
        <fullName evidence="4">Lipoprotein</fullName>
    </recommendedName>
</protein>
<evidence type="ECO:0000256" key="1">
    <source>
        <dbReference type="SAM" id="SignalP"/>
    </source>
</evidence>
<reference evidence="2 3" key="1">
    <citation type="submission" date="2015-06" db="EMBL/GenBank/DDBJ databases">
        <title>Genome sequence of Pseudoalteromonas peptidolytica.</title>
        <authorList>
            <person name="Xie B.-B."/>
            <person name="Rong J.-C."/>
            <person name="Qin Q.-L."/>
            <person name="Zhang Y.-Z."/>
        </authorList>
    </citation>
    <scope>NUCLEOTIDE SEQUENCE [LARGE SCALE GENOMIC DNA]</scope>
    <source>
        <strain evidence="2 3">F12-50-A1</strain>
    </source>
</reference>
<keyword evidence="1" id="KW-0732">Signal</keyword>
<accession>A0A8I0MV53</accession>
<dbReference type="RefSeq" id="WP_225740693.1">
    <property type="nucleotide sequence ID" value="NZ_AQHF01000020.1"/>
</dbReference>
<proteinExistence type="predicted"/>
<evidence type="ECO:0000313" key="2">
    <source>
        <dbReference type="EMBL" id="MBE0346058.1"/>
    </source>
</evidence>
<feature type="signal peptide" evidence="1">
    <location>
        <begin position="1"/>
        <end position="21"/>
    </location>
</feature>
<dbReference type="EMBL" id="AQHF01000020">
    <property type="protein sequence ID" value="MBE0346058.1"/>
    <property type="molecule type" value="Genomic_DNA"/>
</dbReference>
<dbReference type="AlphaFoldDB" id="A0A8I0MV53"/>
<keyword evidence="3" id="KW-1185">Reference proteome</keyword>
<feature type="chain" id="PRO_5034706027" description="Lipoprotein" evidence="1">
    <location>
        <begin position="22"/>
        <end position="333"/>
    </location>
</feature>
<dbReference type="PROSITE" id="PS51257">
    <property type="entry name" value="PROKAR_LIPOPROTEIN"/>
    <property type="match status" value="1"/>
</dbReference>
<evidence type="ECO:0008006" key="4">
    <source>
        <dbReference type="Google" id="ProtNLM"/>
    </source>
</evidence>
<evidence type="ECO:0000313" key="3">
    <source>
        <dbReference type="Proteomes" id="UP000660708"/>
    </source>
</evidence>
<dbReference type="Proteomes" id="UP000660708">
    <property type="component" value="Unassembled WGS sequence"/>
</dbReference>
<sequence length="333" mass="38195">MKKYSLALLTSILLSTLTACGDSNLSLNEQEFSSELRALNSALYRQSDLKINELPFTEAYLERRHSILSNKLLSSNVAIHSELDYLRIQQRYPERYLPWPGNVPVITYIQEKVSTEVVDKWFLFVKSKLVEASESNIRLNRLEHQGLLEQLTSADIALQSRDDLISYLNSYRPRAMLGLHQLPNGKEWYQSKLNFYGSIKTSPNKVLANLTKLTVHDTNTVPPVMPNLHRPYILELLPDSCKKLTGLNWRDGFVNLPASVAKCKQVRKQHKMLLLTIMEVDLGLHYQGWSQQQAFVVLNSRLALNEQQAQQLIANIVYFPATIFAAYPYFLQP</sequence>
<name>A0A8I0MV53_9GAMM</name>
<comment type="caution">
    <text evidence="2">The sequence shown here is derived from an EMBL/GenBank/DDBJ whole genome shotgun (WGS) entry which is preliminary data.</text>
</comment>